<dbReference type="Pfam" id="PF05345">
    <property type="entry name" value="He_PIG"/>
    <property type="match status" value="1"/>
</dbReference>
<dbReference type="InterPro" id="IPR013783">
    <property type="entry name" value="Ig-like_fold"/>
</dbReference>
<evidence type="ECO:0000256" key="3">
    <source>
        <dbReference type="ARBA" id="ARBA00022837"/>
    </source>
</evidence>
<evidence type="ECO:0000256" key="2">
    <source>
        <dbReference type="ARBA" id="ARBA00022525"/>
    </source>
</evidence>
<dbReference type="PROSITE" id="PS00330">
    <property type="entry name" value="HEMOLYSIN_CALCIUM"/>
    <property type="match status" value="8"/>
</dbReference>
<dbReference type="Gene3D" id="2.60.40.10">
    <property type="entry name" value="Immunoglobulins"/>
    <property type="match status" value="6"/>
</dbReference>
<evidence type="ECO:0000313" key="6">
    <source>
        <dbReference type="Proteomes" id="UP000000238"/>
    </source>
</evidence>
<dbReference type="InterPro" id="IPR001343">
    <property type="entry name" value="Hemolysn_Ca-bd"/>
</dbReference>
<dbReference type="SUPFAM" id="SSF51120">
    <property type="entry name" value="beta-Roll"/>
    <property type="match status" value="3"/>
</dbReference>
<dbReference type="InterPro" id="IPR011049">
    <property type="entry name" value="Serralysin-like_metalloprot_C"/>
</dbReference>
<keyword evidence="6" id="KW-1185">Reference proteome</keyword>
<dbReference type="GO" id="GO:0005509">
    <property type="term" value="F:calcium ion binding"/>
    <property type="evidence" value="ECO:0007669"/>
    <property type="project" value="InterPro"/>
</dbReference>
<dbReference type="RefSeq" id="WP_011396629.1">
    <property type="nucleotide sequence ID" value="NC_007645.1"/>
</dbReference>
<dbReference type="HOGENOM" id="CLU_232782_0_0_6"/>
<dbReference type="PROSITE" id="PS00018">
    <property type="entry name" value="EF_HAND_1"/>
    <property type="match status" value="1"/>
</dbReference>
<reference evidence="5 6" key="1">
    <citation type="journal article" date="2005" name="Nucleic Acids Res.">
        <title>Genomic blueprint of Hahella chejuensis, a marine microbe producing an algicidal agent.</title>
        <authorList>
            <person name="Jeong H."/>
            <person name="Yim J.H."/>
            <person name="Lee C."/>
            <person name="Choi S.-H."/>
            <person name="Park Y.K."/>
            <person name="Yoon S.H."/>
            <person name="Hur C.-G."/>
            <person name="Kang H.-Y."/>
            <person name="Kim D."/>
            <person name="Lee H.H."/>
            <person name="Park K.H."/>
            <person name="Park S.-H."/>
            <person name="Park H.-S."/>
            <person name="Lee H.K."/>
            <person name="Oh T.K."/>
            <person name="Kim J.F."/>
        </authorList>
    </citation>
    <scope>NUCLEOTIDE SEQUENCE [LARGE SCALE GENOMIC DNA]</scope>
    <source>
        <strain evidence="5 6">KCTC 2396</strain>
    </source>
</reference>
<dbReference type="STRING" id="349521.HCH_02780"/>
<gene>
    <name evidence="5" type="ordered locus">HCH_02780</name>
</gene>
<dbReference type="eggNOG" id="COG4733">
    <property type="taxonomic scope" value="Bacteria"/>
</dbReference>
<accession>Q2SIG4</accession>
<dbReference type="PANTHER" id="PTHR38340:SF1">
    <property type="entry name" value="S-LAYER PROTEIN"/>
    <property type="match status" value="1"/>
</dbReference>
<dbReference type="InterPro" id="IPR018247">
    <property type="entry name" value="EF_Hand_1_Ca_BS"/>
</dbReference>
<evidence type="ECO:0000313" key="5">
    <source>
        <dbReference type="EMBL" id="ABC29560.1"/>
    </source>
</evidence>
<organism evidence="5 6">
    <name type="scientific">Hahella chejuensis (strain KCTC 2396)</name>
    <dbReference type="NCBI Taxonomy" id="349521"/>
    <lineage>
        <taxon>Bacteria</taxon>
        <taxon>Pseudomonadati</taxon>
        <taxon>Pseudomonadota</taxon>
        <taxon>Gammaproteobacteria</taxon>
        <taxon>Oceanospirillales</taxon>
        <taxon>Hahellaceae</taxon>
        <taxon>Hahella</taxon>
    </lineage>
</organism>
<dbReference type="Proteomes" id="UP000000238">
    <property type="component" value="Chromosome"/>
</dbReference>
<dbReference type="GO" id="GO:0005576">
    <property type="term" value="C:extracellular region"/>
    <property type="evidence" value="ECO:0007669"/>
    <property type="project" value="UniProtKB-SubCell"/>
</dbReference>
<dbReference type="InterPro" id="IPR015919">
    <property type="entry name" value="Cadherin-like_sf"/>
</dbReference>
<evidence type="ECO:0000256" key="4">
    <source>
        <dbReference type="SAM" id="MobiDB-lite"/>
    </source>
</evidence>
<dbReference type="EMBL" id="CP000155">
    <property type="protein sequence ID" value="ABC29560.1"/>
    <property type="molecule type" value="Genomic_DNA"/>
</dbReference>
<feature type="region of interest" description="Disordered" evidence="4">
    <location>
        <begin position="1356"/>
        <end position="1384"/>
    </location>
</feature>
<dbReference type="KEGG" id="hch:HCH_02780"/>
<dbReference type="PRINTS" id="PR00313">
    <property type="entry name" value="CABNDNGRPT"/>
</dbReference>
<dbReference type="Pfam" id="PF00353">
    <property type="entry name" value="HemolysinCabind"/>
    <property type="match status" value="11"/>
</dbReference>
<keyword evidence="2" id="KW-0964">Secreted</keyword>
<dbReference type="GO" id="GO:0016020">
    <property type="term" value="C:membrane"/>
    <property type="evidence" value="ECO:0007669"/>
    <property type="project" value="InterPro"/>
</dbReference>
<evidence type="ECO:0000256" key="1">
    <source>
        <dbReference type="ARBA" id="ARBA00004613"/>
    </source>
</evidence>
<dbReference type="InterPro" id="IPR018511">
    <property type="entry name" value="Hemolysin-typ_Ca-bd_CS"/>
</dbReference>
<proteinExistence type="predicted"/>
<dbReference type="eggNOG" id="COG2931">
    <property type="taxonomic scope" value="Bacteria"/>
</dbReference>
<name>Q2SIG4_HAHCH</name>
<keyword evidence="3" id="KW-0106">Calcium</keyword>
<dbReference type="SUPFAM" id="SSF49313">
    <property type="entry name" value="Cadherin-like"/>
    <property type="match status" value="1"/>
</dbReference>
<comment type="subcellular location">
    <subcellularLocation>
        <location evidence="1">Secreted</location>
    </subcellularLocation>
</comment>
<dbReference type="OrthoDB" id="8612880at2"/>
<dbReference type="PANTHER" id="PTHR38340">
    <property type="entry name" value="S-LAYER PROTEIN"/>
    <property type="match status" value="1"/>
</dbReference>
<dbReference type="Gene3D" id="2.150.10.10">
    <property type="entry name" value="Serralysin-like metalloprotease, C-terminal"/>
    <property type="match status" value="4"/>
</dbReference>
<protein>
    <submittedName>
        <fullName evidence="5">RTX toxins and related Ca2+-binding protein</fullName>
    </submittedName>
</protein>
<dbReference type="InterPro" id="IPR050557">
    <property type="entry name" value="RTX_toxin/Mannuronan_C5-epim"/>
</dbReference>
<sequence length="2074" mass="219248">MTAIRSKSWIVTAGLVLFVAGLLGGVARAEESLCAVVKMELSQELTVERQAFEATMRVTNSLDAFALENIKIAIQFSDDAGNSVIASSDPNHSSAKFFIKLDQHQGINSVLSGANGAITDGKIDPAQVGELRWLIIPTKSSGGADGQGKLYYVGATLNLTYGGKSETLQVAPDTIVVKPQPDILLDYFLTREVNGDNPFTTPIEPAEPYTLGVRISNRGGGAAHKVKIESAQPKIIDNQHQLLVDFKITGSYLDDKPADKTLLIDFGDIPAKSNRVGRWIMESSLTGTFTELTAKMTHADELGGALTSLLQAPVTHLLVHDVKVDLPGRDKITDFLAHEGAGYKVYESESLGVENPVCNDCTDVKTLSGALGGEQSGGGSVRRVLTVGAMEGLAYIKISDPYLGDKALTRVVRGDGKALPANNFWLSKTLKEDKINYDYYLNLFDSLSSSSDTKYTLEFGGVAQVNLPPVIQHISDRTTYETGQVGFLVQSSDPNKTTPTLTVLNPPSGATFNAKGDGTGTFNWFPQRGQAGAYVVNFEATDGALKAAKSVKIVVNPENDRDGDGMDDAWEIEHFGDLSRDGTDDYDHDGILDLAEFLNGGDPKNPPTGPQPPELDTPAYDAEVATAAPVLKVKNGAHQDGAYSYRFEVYRDKALKQKVATMAGVAEGGATTEAVIADDKLEPGVTLSDNAEYYWRARLEGAEANSDWVNGRFFLNSANDAPGEFAIAFPASESVVASVRPTLVVNNSVDVDRDALNYSFYVYAESDASFSSPVAQVTGLNPGIGGKTSWQVSELLEENGVYLWIAKVTDEHGAVATSEAASFIVSTLNETPAAPRIAAPENGAVTADVVLDLQVHNAVDPERNELSYFFELDTVETFDSAEKKASGAITETQQTTSWRVEGLVEDKVYYWRVKAYDGLSFSPWISASFTVDAENLAPPAPTLNNPADGVWVEVARPALSVHPVNDPDGDAVTYHFELYADAELKNRVMERQSAEAIWTPDADLSDNATYWWRAQAIDAKDMAGPWSAAQSFFVNVDGVNDEPTFAFVLPKENQVLSGGAVAIQWTDADPDSAAKISLLANGVVIADNIEEDLDGDGDKYTWSLDGLADGVYTLSALIKDEANQVSVAACCTVTKQSNSAPVIVSLPPSLETEEGSAKTVDIQISLGRKPEAGKSVLINLSLSDASEGLLLTENYLQFTETSWNLPQTVSVRGVDDCEPDGEIAYKLILAPAVSDDSVYSGYDVDDVTLYNLDDEQPGQKLVVCSVEVTDQVVNGGRVQARVWPIVTNYGAAMQDVKATASVKAGADLSILDTASVTFPVIYQGLNAQSNQGVLVDAPASANGLVDYSALQWSLTPGTPYTQTDGDDGDNNLQGTDGDDELQGRGGNDLIVGGGGADTIVGGVGADIMLGGKGDDRFLIEGRDIYADLFIGGEGYDRILGGSGDDVVRLSIYGVFAPEYGDEASVEEIDGGAGYNLIEGTEGADRIVLTHTLLKNIARIDGLGGDDLIEGSAGADLIVGGPGADILKGGKGDDSFMITAGDADADSIDGGEGIDQILGTPENDLIRLTSVANIEMVDGRGGQDKIVGTYQNDLLDFRGATLLGITEINAGSGDDVVYGTAGADVLVGEIGDDRLYGGAGDDRFIVRGASQAGDRFDGGEGFDVLEGGAGDDEFNFALVKPGDPASQLVSIERIDGGGGRNLIIGSAGYSTTDYLDFSQIELVSVAAINTVGGDDVVIGSQSADVINGGTGEDILRGQAGNDELIGGQGNDELYGEEGNDRLIGGSGDDLMSGDAGDDVFILLGGDEGADRFMGGAGFDAIIGSTENNVVRLPIMKDGDPKSVLDVEQINLGAGTNLILGADGYNGNDVLDFSSVELIGVARIELRNGADTVIGSLGDDYIDGGFRDDNLRGNDGNDTLIGGRDNDRLYGDNGVDTLDGGSGDDYLDGGAGADVYLYAPSGDVDTIADSDDSGQNNLVISGGVSKEQLWFRRSGVKLVIDLIGYGARDKVVINGWYESDTKSLSQITLNDSVISEEDITALADLMSGYSAPSSGQLTVSDSEWETIKASINAKWR</sequence>